<dbReference type="Proteomes" id="UP001057402">
    <property type="component" value="Chromosome 6"/>
</dbReference>
<keyword evidence="2" id="KW-1185">Reference proteome</keyword>
<gene>
    <name evidence="1" type="ORF">MLD38_023374</name>
</gene>
<dbReference type="EMBL" id="CM042885">
    <property type="protein sequence ID" value="KAI4367664.1"/>
    <property type="molecule type" value="Genomic_DNA"/>
</dbReference>
<accession>A0ACB9QM76</accession>
<organism evidence="1 2">
    <name type="scientific">Melastoma candidum</name>
    <dbReference type="NCBI Taxonomy" id="119954"/>
    <lineage>
        <taxon>Eukaryota</taxon>
        <taxon>Viridiplantae</taxon>
        <taxon>Streptophyta</taxon>
        <taxon>Embryophyta</taxon>
        <taxon>Tracheophyta</taxon>
        <taxon>Spermatophyta</taxon>
        <taxon>Magnoliopsida</taxon>
        <taxon>eudicotyledons</taxon>
        <taxon>Gunneridae</taxon>
        <taxon>Pentapetalae</taxon>
        <taxon>rosids</taxon>
        <taxon>malvids</taxon>
        <taxon>Myrtales</taxon>
        <taxon>Melastomataceae</taxon>
        <taxon>Melastomatoideae</taxon>
        <taxon>Melastomateae</taxon>
        <taxon>Melastoma</taxon>
    </lineage>
</organism>
<evidence type="ECO:0000313" key="2">
    <source>
        <dbReference type="Proteomes" id="UP001057402"/>
    </source>
</evidence>
<reference evidence="2" key="1">
    <citation type="journal article" date="2023" name="Front. Plant Sci.">
        <title>Chromosomal-level genome assembly of Melastoma candidum provides insights into trichome evolution.</title>
        <authorList>
            <person name="Zhong Y."/>
            <person name="Wu W."/>
            <person name="Sun C."/>
            <person name="Zou P."/>
            <person name="Liu Y."/>
            <person name="Dai S."/>
            <person name="Zhou R."/>
        </authorList>
    </citation>
    <scope>NUCLEOTIDE SEQUENCE [LARGE SCALE GENOMIC DNA]</scope>
</reference>
<sequence>MFMGLEGSRILLSLLCFCIIHCHGIHHQPLSEEEEQELDKRLRILNKLPVKTVEISGDVIDCIDVYKQPAFDHPLLKDHKIQLNHHGPSSPRFNNRKLKNHTEGAGLFAFEGCPNGTIPIRRTTKHDLMREKSLWNLDLAKQSSGRSSHAGIDVEDNADVYWEGKATLNIWDPRCNVTQLSASIIRLASGKDNLPDENGVYAGWAVYPALYGDDRPHMFTYWKAKGSPGCYNLRCPGFVQTDSRYVLGAPFTKISEYGGVQQVVPVHIAQDQETKHWWLIWANDVRLGYWPKELFPSMANGANRLFFGGLVIGESTGPSPPMGSSYFPDNVDVKHSAMMHGIELAGLYVPIREPLSKEPSKVLDSRGCYDVKDLGHVDNYGYFILFGGPGGPPCSAFVASDLIDDTCKVSTSYSELCKNILRSDSRSSGAKGPADLAIILLDQVDQAAQTAITRIDTLIHDTKDTKLKEALSHCNERYMSMVSQWFPFSRDSFTSGNTSLASKYTYWASTAASLCELDLVLSGSTLDENDFVYTVGLICKNIAESLMQII</sequence>
<evidence type="ECO:0000313" key="1">
    <source>
        <dbReference type="EMBL" id="KAI4367664.1"/>
    </source>
</evidence>
<proteinExistence type="predicted"/>
<name>A0ACB9QM76_9MYRT</name>
<comment type="caution">
    <text evidence="1">The sequence shown here is derived from an EMBL/GenBank/DDBJ whole genome shotgun (WGS) entry which is preliminary data.</text>
</comment>
<protein>
    <submittedName>
        <fullName evidence="1">Uncharacterized protein</fullName>
    </submittedName>
</protein>